<evidence type="ECO:0000256" key="2">
    <source>
        <dbReference type="ARBA" id="ARBA00002631"/>
    </source>
</evidence>
<geneLocation type="plasmid" evidence="10">
    <name>2</name>
</geneLocation>
<dbReference type="GO" id="GO:0097510">
    <property type="term" value="P:base-excision repair, AP site formation via deaminated base removal"/>
    <property type="evidence" value="ECO:0007669"/>
    <property type="project" value="TreeGrafter"/>
</dbReference>
<dbReference type="SUPFAM" id="SSF52141">
    <property type="entry name" value="Uracil-DNA glycosylase-like"/>
    <property type="match status" value="1"/>
</dbReference>
<dbReference type="NCBIfam" id="NF003592">
    <property type="entry name" value="PRK05254.1-5"/>
    <property type="match status" value="1"/>
</dbReference>
<dbReference type="PANTHER" id="PTHR11264:SF0">
    <property type="entry name" value="URACIL-DNA GLYCOSYLASE"/>
    <property type="match status" value="1"/>
</dbReference>
<reference evidence="10" key="1">
    <citation type="submission" date="2019-01" db="EMBL/GenBank/DDBJ databases">
        <authorList>
            <consortium name="Pathogen Informatics"/>
        </authorList>
    </citation>
    <scope>NUCLEOTIDE SEQUENCE [LARGE SCALE GENOMIC DNA]</scope>
    <source>
        <strain evidence="10">NCTC10113</strain>
    </source>
</reference>
<dbReference type="EMBL" id="LR214939">
    <property type="protein sequence ID" value="VEU56503.1"/>
    <property type="molecule type" value="Genomic_DNA"/>
</dbReference>
<evidence type="ECO:0000313" key="10">
    <source>
        <dbReference type="EMBL" id="VEU56503.1"/>
    </source>
</evidence>
<sequence>MRTQTHYLNLIDEIYNSKSIVYPPKDKIFATFENFDYDNLKIVIVGQDPYYLPNMANGLAFSCDIDKTPMSLKNIFTEIKKDYPDTNFETNDLTYWKNQGVLLVNSSLTVEAYNPMSHKKYNWDTFVINLLNKINKHYSHIIYVAFGNVAKNLLRQVNLSNQYAIATSHPSPLGYAQGFKDSHIFKKINDKLISLKKTTIDWSTKISEKK</sequence>
<dbReference type="EC" id="3.2.2.27" evidence="4"/>
<dbReference type="InterPro" id="IPR002043">
    <property type="entry name" value="UDG_fam1"/>
</dbReference>
<evidence type="ECO:0000256" key="8">
    <source>
        <dbReference type="PROSITE-ProRule" id="PRU10072"/>
    </source>
</evidence>
<evidence type="ECO:0000256" key="7">
    <source>
        <dbReference type="ARBA" id="ARBA00023204"/>
    </source>
</evidence>
<name>A0A448ZZ35_METSV</name>
<comment type="similarity">
    <text evidence="3">Belongs to the uracil-DNA glycosylase (UDG) superfamily. UNG family.</text>
</comment>
<dbReference type="PANTHER" id="PTHR11264">
    <property type="entry name" value="URACIL-DNA GLYCOSYLASE"/>
    <property type="match status" value="1"/>
</dbReference>
<proteinExistence type="inferred from homology"/>
<accession>A0A448ZZ35</accession>
<evidence type="ECO:0000259" key="9">
    <source>
        <dbReference type="SMART" id="SM00986"/>
    </source>
</evidence>
<dbReference type="AlphaFoldDB" id="A0A448ZZ35"/>
<dbReference type="InterPro" id="IPR036895">
    <property type="entry name" value="Uracil-DNA_glycosylase-like_sf"/>
</dbReference>
<keyword evidence="7" id="KW-0234">DNA repair</keyword>
<dbReference type="GO" id="GO:0004844">
    <property type="term" value="F:uracil DNA N-glycosylase activity"/>
    <property type="evidence" value="ECO:0007669"/>
    <property type="project" value="UniProtKB-EC"/>
</dbReference>
<dbReference type="CDD" id="cd10027">
    <property type="entry name" value="UDG-F1-like"/>
    <property type="match status" value="1"/>
</dbReference>
<evidence type="ECO:0000256" key="3">
    <source>
        <dbReference type="ARBA" id="ARBA00008184"/>
    </source>
</evidence>
<evidence type="ECO:0000256" key="6">
    <source>
        <dbReference type="ARBA" id="ARBA00022801"/>
    </source>
</evidence>
<dbReference type="PROSITE" id="PS00130">
    <property type="entry name" value="U_DNA_GLYCOSYLASE"/>
    <property type="match status" value="1"/>
</dbReference>
<evidence type="ECO:0000256" key="1">
    <source>
        <dbReference type="ARBA" id="ARBA00001400"/>
    </source>
</evidence>
<keyword evidence="5" id="KW-0227">DNA damage</keyword>
<evidence type="ECO:0000256" key="4">
    <source>
        <dbReference type="ARBA" id="ARBA00012030"/>
    </source>
</evidence>
<gene>
    <name evidence="10" type="primary">ung_2</name>
    <name evidence="10" type="ORF">NCTC10113_01412</name>
</gene>
<protein>
    <recommendedName>
        <fullName evidence="4">uracil-DNA glycosylase</fullName>
        <ecNumber evidence="4">3.2.2.27</ecNumber>
    </recommendedName>
</protein>
<feature type="active site" description="Proton acceptor" evidence="8">
    <location>
        <position position="48"/>
    </location>
</feature>
<dbReference type="Pfam" id="PF03167">
    <property type="entry name" value="UDG"/>
    <property type="match status" value="1"/>
</dbReference>
<dbReference type="InterPro" id="IPR018085">
    <property type="entry name" value="Ura-DNA_Glyclase_AS"/>
</dbReference>
<dbReference type="Gene3D" id="3.40.470.10">
    <property type="entry name" value="Uracil-DNA glycosylase-like domain"/>
    <property type="match status" value="1"/>
</dbReference>
<keyword evidence="6 10" id="KW-0378">Hydrolase</keyword>
<dbReference type="SMART" id="SM00987">
    <property type="entry name" value="UreE_C"/>
    <property type="match status" value="1"/>
</dbReference>
<feature type="domain" description="Uracil-DNA glycosylase-like" evidence="9">
    <location>
        <begin position="33"/>
        <end position="192"/>
    </location>
</feature>
<dbReference type="SMART" id="SM00986">
    <property type="entry name" value="UDG"/>
    <property type="match status" value="1"/>
</dbReference>
<comment type="catalytic activity">
    <reaction evidence="1">
        <text>Hydrolyzes single-stranded DNA or mismatched double-stranded DNA and polynucleotides, releasing free uracil.</text>
        <dbReference type="EC" id="3.2.2.27"/>
    </reaction>
</comment>
<organism evidence="10">
    <name type="scientific">Metamycoplasma salivarium</name>
    <name type="common">Mycoplasma salivarium</name>
    <dbReference type="NCBI Taxonomy" id="2124"/>
    <lineage>
        <taxon>Bacteria</taxon>
        <taxon>Bacillati</taxon>
        <taxon>Mycoplasmatota</taxon>
        <taxon>Mycoplasmoidales</taxon>
        <taxon>Metamycoplasmataceae</taxon>
        <taxon>Metamycoplasma</taxon>
    </lineage>
</organism>
<comment type="function">
    <text evidence="2">Excises uracil residues from the DNA which can arise as a result of misincorporation of dUMP residues by DNA polymerase or due to deamination of cytosine.</text>
</comment>
<dbReference type="InterPro" id="IPR005122">
    <property type="entry name" value="Uracil-DNA_glycosylase-like"/>
</dbReference>
<evidence type="ECO:0000256" key="5">
    <source>
        <dbReference type="ARBA" id="ARBA00022763"/>
    </source>
</evidence>
<keyword evidence="10" id="KW-0326">Glycosidase</keyword>
<keyword evidence="10" id="KW-0614">Plasmid</keyword>